<accession>A0A2X3UJ16</accession>
<organism evidence="1 2">
    <name type="scientific">Streptococcus thermophilus</name>
    <dbReference type="NCBI Taxonomy" id="1308"/>
    <lineage>
        <taxon>Bacteria</taxon>
        <taxon>Bacillati</taxon>
        <taxon>Bacillota</taxon>
        <taxon>Bacilli</taxon>
        <taxon>Lactobacillales</taxon>
        <taxon>Streptococcaceae</taxon>
        <taxon>Streptococcus</taxon>
    </lineage>
</organism>
<gene>
    <name evidence="1" type="ORF">NCTC12958_01199</name>
</gene>
<sequence>MNNIRKLCNATNLKYLAIVLMCFGSHPSDV</sequence>
<protein>
    <submittedName>
        <fullName evidence="1">Uncharacterized protein</fullName>
    </submittedName>
</protein>
<evidence type="ECO:0000313" key="2">
    <source>
        <dbReference type="Proteomes" id="UP000249634"/>
    </source>
</evidence>
<dbReference type="EMBL" id="LS483339">
    <property type="protein sequence ID" value="SQF25005.1"/>
    <property type="molecule type" value="Genomic_DNA"/>
</dbReference>
<evidence type="ECO:0000313" key="1">
    <source>
        <dbReference type="EMBL" id="SQF25005.1"/>
    </source>
</evidence>
<dbReference type="Proteomes" id="UP000249634">
    <property type="component" value="Chromosome 1"/>
</dbReference>
<proteinExistence type="predicted"/>
<reference evidence="1 2" key="1">
    <citation type="submission" date="2018-06" db="EMBL/GenBank/DDBJ databases">
        <authorList>
            <consortium name="Pathogen Informatics"/>
            <person name="Doyle S."/>
        </authorList>
    </citation>
    <scope>NUCLEOTIDE SEQUENCE [LARGE SCALE GENOMIC DNA]</scope>
    <source>
        <strain evidence="1 2">NCTC12958</strain>
    </source>
</reference>
<name>A0A2X3UJ16_STRTR</name>
<dbReference type="AlphaFoldDB" id="A0A2X3UJ16"/>